<keyword evidence="2" id="KW-0342">GTP-binding</keyword>
<dbReference type="InterPro" id="IPR006073">
    <property type="entry name" value="GTP-bd"/>
</dbReference>
<organism evidence="5 6">
    <name type="scientific">Globodera rostochiensis</name>
    <name type="common">Golden nematode worm</name>
    <name type="synonym">Heterodera rostochiensis</name>
    <dbReference type="NCBI Taxonomy" id="31243"/>
    <lineage>
        <taxon>Eukaryota</taxon>
        <taxon>Metazoa</taxon>
        <taxon>Ecdysozoa</taxon>
        <taxon>Nematoda</taxon>
        <taxon>Chromadorea</taxon>
        <taxon>Rhabditida</taxon>
        <taxon>Tylenchina</taxon>
        <taxon>Tylenchomorpha</taxon>
        <taxon>Tylenchoidea</taxon>
        <taxon>Heteroderidae</taxon>
        <taxon>Heteroderinae</taxon>
        <taxon>Globodera</taxon>
    </lineage>
</organism>
<name>A0A914H944_GLORO</name>
<dbReference type="InterPro" id="IPR050755">
    <property type="entry name" value="TRAFAC_YlqF/YawG_RiboMat"/>
</dbReference>
<feature type="compositionally biased region" description="Polar residues" evidence="3">
    <location>
        <begin position="22"/>
        <end position="34"/>
    </location>
</feature>
<feature type="domain" description="G" evidence="4">
    <location>
        <begin position="280"/>
        <end position="344"/>
    </location>
</feature>
<dbReference type="Pfam" id="PF01926">
    <property type="entry name" value="MMR_HSR1"/>
    <property type="match status" value="1"/>
</dbReference>
<evidence type="ECO:0000256" key="2">
    <source>
        <dbReference type="ARBA" id="ARBA00023134"/>
    </source>
</evidence>
<evidence type="ECO:0000313" key="6">
    <source>
        <dbReference type="WBParaSite" id="Gr19_v10_g14396.t1"/>
    </source>
</evidence>
<dbReference type="Proteomes" id="UP000887572">
    <property type="component" value="Unplaced"/>
</dbReference>
<feature type="region of interest" description="Disordered" evidence="3">
    <location>
        <begin position="84"/>
        <end position="103"/>
    </location>
</feature>
<accession>A0A914H944</accession>
<dbReference type="GO" id="GO:0005730">
    <property type="term" value="C:nucleolus"/>
    <property type="evidence" value="ECO:0007669"/>
    <property type="project" value="TreeGrafter"/>
</dbReference>
<protein>
    <submittedName>
        <fullName evidence="6">G domain-containing protein</fullName>
    </submittedName>
</protein>
<dbReference type="GO" id="GO:0005525">
    <property type="term" value="F:GTP binding"/>
    <property type="evidence" value="ECO:0007669"/>
    <property type="project" value="UniProtKB-KW"/>
</dbReference>
<feature type="compositionally biased region" description="Polar residues" evidence="3">
    <location>
        <begin position="86"/>
        <end position="98"/>
    </location>
</feature>
<dbReference type="WBParaSite" id="Gr19_v10_g14396.t1">
    <property type="protein sequence ID" value="Gr19_v10_g14396.t1"/>
    <property type="gene ID" value="Gr19_v10_g14396"/>
</dbReference>
<dbReference type="Gene3D" id="3.40.50.300">
    <property type="entry name" value="P-loop containing nucleotide triphosphate hydrolases"/>
    <property type="match status" value="1"/>
</dbReference>
<evidence type="ECO:0000256" key="3">
    <source>
        <dbReference type="SAM" id="MobiDB-lite"/>
    </source>
</evidence>
<evidence type="ECO:0000259" key="4">
    <source>
        <dbReference type="Pfam" id="PF01926"/>
    </source>
</evidence>
<dbReference type="CDD" id="cd04178">
    <property type="entry name" value="Nucleostemin_like"/>
    <property type="match status" value="1"/>
</dbReference>
<evidence type="ECO:0000256" key="1">
    <source>
        <dbReference type="ARBA" id="ARBA00022741"/>
    </source>
</evidence>
<reference evidence="6" key="1">
    <citation type="submission" date="2022-11" db="UniProtKB">
        <authorList>
            <consortium name="WormBaseParasite"/>
        </authorList>
    </citation>
    <scope>IDENTIFICATION</scope>
</reference>
<dbReference type="InterPro" id="IPR027417">
    <property type="entry name" value="P-loop_NTPase"/>
</dbReference>
<feature type="region of interest" description="Disordered" evidence="3">
    <location>
        <begin position="1"/>
        <end position="73"/>
    </location>
</feature>
<keyword evidence="5" id="KW-1185">Reference proteome</keyword>
<sequence length="384" mass="42339">MPSPGPRPEFKAQVPGLVPNSKPKSWASSRIQSPSPGPRPEFKAQVLGLVPNSKPKSWASSRIQSPSPGPRPEFKAQVLGLVPNSKPKSWASSRIQSPSPGPRPEFKAQVLGLVPNSTLNSLVYMRGLFELRCSPPALDQRQQRMEELRIVDEPTSNQSISIIVLLFTPVAFSLRRGESTPNFGLSRDKSAKRLVLMLNKIDLVPRENLLKWLAHLRQQLPTIAFKASTQEQNKKLGRYQRTLPNFEFVQHFSAKCIGADLVMKLLGNYCRNKDIKTSIRVGIVGFPNVGKSSVINSLKRRKCCQTGALPGLTRQVQEVELDKHIRLIDSPGVVLAPKGTLNDAAELSMRNAVRVAVGPDQSGQSDSPSMLHQNVDAPLWHSAI</sequence>
<dbReference type="PANTHER" id="PTHR11089:SF30">
    <property type="entry name" value="GUANINE NUCLEOTIDE-BINDING PROTEIN-LIKE 3 HOMOLOG"/>
    <property type="match status" value="1"/>
</dbReference>
<feature type="compositionally biased region" description="Polar residues" evidence="3">
    <location>
        <begin position="54"/>
        <end position="66"/>
    </location>
</feature>
<dbReference type="AlphaFoldDB" id="A0A914H944"/>
<dbReference type="PANTHER" id="PTHR11089">
    <property type="entry name" value="GTP-BINDING PROTEIN-RELATED"/>
    <property type="match status" value="1"/>
</dbReference>
<keyword evidence="1" id="KW-0547">Nucleotide-binding</keyword>
<dbReference type="SUPFAM" id="SSF52540">
    <property type="entry name" value="P-loop containing nucleoside triphosphate hydrolases"/>
    <property type="match status" value="1"/>
</dbReference>
<evidence type="ECO:0000313" key="5">
    <source>
        <dbReference type="Proteomes" id="UP000887572"/>
    </source>
</evidence>
<proteinExistence type="predicted"/>